<dbReference type="GO" id="GO:0004674">
    <property type="term" value="F:protein serine/threonine kinase activity"/>
    <property type="evidence" value="ECO:0007669"/>
    <property type="project" value="UniProtKB-KW"/>
</dbReference>
<proteinExistence type="inferred from homology"/>
<dbReference type="EC" id="2.7.11.1" evidence="3"/>
<protein>
    <recommendedName>
        <fullName evidence="4">3-phosphoinositide-dependent protein kinase 1</fullName>
        <ecNumber evidence="3">2.7.11.1</ecNumber>
    </recommendedName>
</protein>
<dbReference type="InterPro" id="IPR000719">
    <property type="entry name" value="Prot_kinase_dom"/>
</dbReference>
<dbReference type="GO" id="GO:0005737">
    <property type="term" value="C:cytoplasm"/>
    <property type="evidence" value="ECO:0007669"/>
    <property type="project" value="UniProtKB-SubCell"/>
</dbReference>
<dbReference type="Pfam" id="PF14593">
    <property type="entry name" value="PH_3"/>
    <property type="match status" value="1"/>
</dbReference>
<feature type="region of interest" description="Disordered" evidence="16">
    <location>
        <begin position="1"/>
        <end position="23"/>
    </location>
</feature>
<dbReference type="GO" id="GO:0048638">
    <property type="term" value="P:regulation of developmental growth"/>
    <property type="evidence" value="ECO:0007669"/>
    <property type="project" value="UniProtKB-ARBA"/>
</dbReference>
<evidence type="ECO:0000256" key="3">
    <source>
        <dbReference type="ARBA" id="ARBA00012513"/>
    </source>
</evidence>
<evidence type="ECO:0000256" key="13">
    <source>
        <dbReference type="ARBA" id="ARBA00048679"/>
    </source>
</evidence>
<gene>
    <name evidence="18" type="ORF">QE152_g26610</name>
</gene>
<evidence type="ECO:0000259" key="17">
    <source>
        <dbReference type="PROSITE" id="PS50011"/>
    </source>
</evidence>
<evidence type="ECO:0000256" key="9">
    <source>
        <dbReference type="ARBA" id="ARBA00022741"/>
    </source>
</evidence>
<dbReference type="FunFam" id="1.10.510.10:FF:000163">
    <property type="entry name" value="3-phosphoinositide-dependent protein kinase 1"/>
    <property type="match status" value="1"/>
</dbReference>
<dbReference type="InterPro" id="IPR039046">
    <property type="entry name" value="PDPK1"/>
</dbReference>
<dbReference type="InterPro" id="IPR050236">
    <property type="entry name" value="Ser_Thr_kinase_AGC"/>
</dbReference>
<dbReference type="FunFam" id="2.30.29.30:FF:000324">
    <property type="entry name" value="Phosphoinositide-dependent kinase 1, isoform F"/>
    <property type="match status" value="1"/>
</dbReference>
<comment type="catalytic activity">
    <reaction evidence="12">
        <text>L-threonyl-[protein] + ATP = O-phospho-L-threonyl-[protein] + ADP + H(+)</text>
        <dbReference type="Rhea" id="RHEA:46608"/>
        <dbReference type="Rhea" id="RHEA-COMP:11060"/>
        <dbReference type="Rhea" id="RHEA-COMP:11605"/>
        <dbReference type="ChEBI" id="CHEBI:15378"/>
        <dbReference type="ChEBI" id="CHEBI:30013"/>
        <dbReference type="ChEBI" id="CHEBI:30616"/>
        <dbReference type="ChEBI" id="CHEBI:61977"/>
        <dbReference type="ChEBI" id="CHEBI:456216"/>
        <dbReference type="EC" id="2.7.11.1"/>
    </reaction>
</comment>
<feature type="binding site" evidence="14">
    <location>
        <position position="60"/>
    </location>
    <ligand>
        <name>ATP</name>
        <dbReference type="ChEBI" id="CHEBI:30616"/>
    </ligand>
</feature>
<keyword evidence="11 14" id="KW-0067">ATP-binding</keyword>
<keyword evidence="6" id="KW-0963">Cytoplasm</keyword>
<evidence type="ECO:0000256" key="1">
    <source>
        <dbReference type="ARBA" id="ARBA00004496"/>
    </source>
</evidence>
<dbReference type="PROSITE" id="PS00107">
    <property type="entry name" value="PROTEIN_KINASE_ATP"/>
    <property type="match status" value="1"/>
</dbReference>
<evidence type="ECO:0000256" key="6">
    <source>
        <dbReference type="ARBA" id="ARBA00022490"/>
    </source>
</evidence>
<dbReference type="Proteomes" id="UP001458880">
    <property type="component" value="Unassembled WGS sequence"/>
</dbReference>
<comment type="caution">
    <text evidence="18">The sequence shown here is derived from an EMBL/GenBank/DDBJ whole genome shotgun (WGS) entry which is preliminary data.</text>
</comment>
<evidence type="ECO:0000256" key="7">
    <source>
        <dbReference type="ARBA" id="ARBA00022527"/>
    </source>
</evidence>
<evidence type="ECO:0000313" key="19">
    <source>
        <dbReference type="Proteomes" id="UP001458880"/>
    </source>
</evidence>
<keyword evidence="19" id="KW-1185">Reference proteome</keyword>
<dbReference type="Gene3D" id="2.30.29.30">
    <property type="entry name" value="Pleckstrin-homology domain (PH domain)/Phosphotyrosine-binding domain (PTB)"/>
    <property type="match status" value="1"/>
</dbReference>
<name>A0AAW1JX38_POPJA</name>
<dbReference type="CDD" id="cd05581">
    <property type="entry name" value="STKc_PDK1"/>
    <property type="match status" value="1"/>
</dbReference>
<sequence>MTFQNSDFVTDGRSTKMTPGDSVRKKSPQDFVFGKAIGEGSFSTVYLAKDIHTNREYAIKVLEKRHILKENKMDYVMREKNVLQIISGSSNHFVHLHCTFQDNQRLYFVLTYAKNGELLTKINELKKFTIEMARYYAAEIVLALEVLHSKGVIHRDLKPENILFDENWHIVVTDFGSAKILKKDSDDNKEQEAISRRRKNSFVGTAQYVSPELLQDTEVCTASDLWALGCILYQMLSGEAPFKAGSEYLIFQKILKLDYEFPEGFNKTAKDLVEKLLVLVPNKRLGATDSTPYVSIRDHEFFLDLDFNDLGPPPKLMKESMPTPQPVIPDYLEPGLDEHRATQLQFEMVCPTTPTVVTPRRKKSEANRNIIANLTPEDVERRLEAQKKEKWHDFVEGNLILKKGLLDKRKGLFPRRRMFLLTMGPHLYYVDPTAMVLKGEVPWSECMRTESKNFKTFFVHTPNRTYYLEDPDGYALEWCRTIDEVKAHYFPSNTTSSQD</sequence>
<dbReference type="PROSITE" id="PS00108">
    <property type="entry name" value="PROTEIN_KINASE_ST"/>
    <property type="match status" value="1"/>
</dbReference>
<keyword evidence="8" id="KW-0808">Transferase</keyword>
<dbReference type="FunFam" id="3.30.200.20:FF:000191">
    <property type="entry name" value="3-phosphoinositide-dependent protein kinase 2-like"/>
    <property type="match status" value="1"/>
</dbReference>
<evidence type="ECO:0000256" key="8">
    <source>
        <dbReference type="ARBA" id="ARBA00022679"/>
    </source>
</evidence>
<comment type="subcellular location">
    <subcellularLocation>
        <location evidence="1">Cytoplasm</location>
    </subcellularLocation>
</comment>
<dbReference type="Gene3D" id="3.30.200.20">
    <property type="entry name" value="Phosphorylase Kinase, domain 1"/>
    <property type="match status" value="1"/>
</dbReference>
<dbReference type="GO" id="GO:0005524">
    <property type="term" value="F:ATP binding"/>
    <property type="evidence" value="ECO:0007669"/>
    <property type="project" value="UniProtKB-UniRule"/>
</dbReference>
<keyword evidence="7 15" id="KW-0723">Serine/threonine-protein kinase</keyword>
<dbReference type="AlphaFoldDB" id="A0AAW1JX38"/>
<dbReference type="InterPro" id="IPR011993">
    <property type="entry name" value="PH-like_dom_sf"/>
</dbReference>
<dbReference type="SUPFAM" id="SSF56112">
    <property type="entry name" value="Protein kinase-like (PK-like)"/>
    <property type="match status" value="1"/>
</dbReference>
<dbReference type="PANTHER" id="PTHR24356">
    <property type="entry name" value="SERINE/THREONINE-PROTEIN KINASE"/>
    <property type="match status" value="1"/>
</dbReference>
<organism evidence="18 19">
    <name type="scientific">Popillia japonica</name>
    <name type="common">Japanese beetle</name>
    <dbReference type="NCBI Taxonomy" id="7064"/>
    <lineage>
        <taxon>Eukaryota</taxon>
        <taxon>Metazoa</taxon>
        <taxon>Ecdysozoa</taxon>
        <taxon>Arthropoda</taxon>
        <taxon>Hexapoda</taxon>
        <taxon>Insecta</taxon>
        <taxon>Pterygota</taxon>
        <taxon>Neoptera</taxon>
        <taxon>Endopterygota</taxon>
        <taxon>Coleoptera</taxon>
        <taxon>Polyphaga</taxon>
        <taxon>Scarabaeiformia</taxon>
        <taxon>Scarabaeidae</taxon>
        <taxon>Rutelinae</taxon>
        <taxon>Popillia</taxon>
    </lineage>
</organism>
<dbReference type="Pfam" id="PF00069">
    <property type="entry name" value="Pkinase"/>
    <property type="match status" value="1"/>
</dbReference>
<dbReference type="InterPro" id="IPR011009">
    <property type="entry name" value="Kinase-like_dom_sf"/>
</dbReference>
<keyword evidence="5" id="KW-0217">Developmental protein</keyword>
<comment type="catalytic activity">
    <reaction evidence="13">
        <text>L-seryl-[protein] + ATP = O-phospho-L-seryl-[protein] + ADP + H(+)</text>
        <dbReference type="Rhea" id="RHEA:17989"/>
        <dbReference type="Rhea" id="RHEA-COMP:9863"/>
        <dbReference type="Rhea" id="RHEA-COMP:11604"/>
        <dbReference type="ChEBI" id="CHEBI:15378"/>
        <dbReference type="ChEBI" id="CHEBI:29999"/>
        <dbReference type="ChEBI" id="CHEBI:30616"/>
        <dbReference type="ChEBI" id="CHEBI:83421"/>
        <dbReference type="ChEBI" id="CHEBI:456216"/>
        <dbReference type="EC" id="2.7.11.1"/>
    </reaction>
</comment>
<dbReference type="PROSITE" id="PS50011">
    <property type="entry name" value="PROTEIN_KINASE_DOM"/>
    <property type="match status" value="1"/>
</dbReference>
<evidence type="ECO:0000256" key="12">
    <source>
        <dbReference type="ARBA" id="ARBA00047899"/>
    </source>
</evidence>
<feature type="domain" description="Protein kinase" evidence="17">
    <location>
        <begin position="31"/>
        <end position="302"/>
    </location>
</feature>
<reference evidence="18 19" key="1">
    <citation type="journal article" date="2024" name="BMC Genomics">
        <title>De novo assembly and annotation of Popillia japonica's genome with initial clues to its potential as an invasive pest.</title>
        <authorList>
            <person name="Cucini C."/>
            <person name="Boschi S."/>
            <person name="Funari R."/>
            <person name="Cardaioli E."/>
            <person name="Iannotti N."/>
            <person name="Marturano G."/>
            <person name="Paoli F."/>
            <person name="Bruttini M."/>
            <person name="Carapelli A."/>
            <person name="Frati F."/>
            <person name="Nardi F."/>
        </authorList>
    </citation>
    <scope>NUCLEOTIDE SEQUENCE [LARGE SCALE GENOMIC DNA]</scope>
    <source>
        <strain evidence="18">DMR45628</strain>
    </source>
</reference>
<accession>A0AAW1JX38</accession>
<keyword evidence="9 14" id="KW-0547">Nucleotide-binding</keyword>
<dbReference type="CDD" id="cd01262">
    <property type="entry name" value="PH_PDK1"/>
    <property type="match status" value="1"/>
</dbReference>
<evidence type="ECO:0000313" key="18">
    <source>
        <dbReference type="EMBL" id="KAK9709460.1"/>
    </source>
</evidence>
<evidence type="ECO:0000256" key="11">
    <source>
        <dbReference type="ARBA" id="ARBA00022840"/>
    </source>
</evidence>
<evidence type="ECO:0000256" key="5">
    <source>
        <dbReference type="ARBA" id="ARBA00022473"/>
    </source>
</evidence>
<dbReference type="EMBL" id="JASPKY010000309">
    <property type="protein sequence ID" value="KAK9709460.1"/>
    <property type="molecule type" value="Genomic_DNA"/>
</dbReference>
<evidence type="ECO:0000256" key="10">
    <source>
        <dbReference type="ARBA" id="ARBA00022777"/>
    </source>
</evidence>
<keyword evidence="10" id="KW-0418">Kinase</keyword>
<dbReference type="GO" id="GO:0035556">
    <property type="term" value="P:intracellular signal transduction"/>
    <property type="evidence" value="ECO:0007669"/>
    <property type="project" value="TreeGrafter"/>
</dbReference>
<dbReference type="InterPro" id="IPR008271">
    <property type="entry name" value="Ser/Thr_kinase_AS"/>
</dbReference>
<dbReference type="InterPro" id="IPR033931">
    <property type="entry name" value="PDK1-typ_PH"/>
</dbReference>
<dbReference type="SUPFAM" id="SSF50729">
    <property type="entry name" value="PH domain-like"/>
    <property type="match status" value="1"/>
</dbReference>
<dbReference type="SMART" id="SM00220">
    <property type="entry name" value="S_TKc"/>
    <property type="match status" value="1"/>
</dbReference>
<dbReference type="Gene3D" id="1.10.510.10">
    <property type="entry name" value="Transferase(Phosphotransferase) domain 1"/>
    <property type="match status" value="1"/>
</dbReference>
<evidence type="ECO:0000256" key="16">
    <source>
        <dbReference type="SAM" id="MobiDB-lite"/>
    </source>
</evidence>
<dbReference type="GO" id="GO:1901701">
    <property type="term" value="P:cellular response to oxygen-containing compound"/>
    <property type="evidence" value="ECO:0007669"/>
    <property type="project" value="UniProtKB-ARBA"/>
</dbReference>
<evidence type="ECO:0000256" key="2">
    <source>
        <dbReference type="ARBA" id="ARBA00010006"/>
    </source>
</evidence>
<comment type="similarity">
    <text evidence="2">Belongs to the protein kinase superfamily. AGC Ser/Thr protein kinase family. PDPK1 subfamily.</text>
</comment>
<evidence type="ECO:0000256" key="4">
    <source>
        <dbReference type="ARBA" id="ARBA00018538"/>
    </source>
</evidence>
<dbReference type="PANTHER" id="PTHR24356:SF163">
    <property type="entry name" value="3-PHOSPHOINOSITIDE-DEPENDENT PROTEIN KINASE 1-RELATED"/>
    <property type="match status" value="1"/>
</dbReference>
<evidence type="ECO:0000256" key="15">
    <source>
        <dbReference type="RuleBase" id="RU000304"/>
    </source>
</evidence>
<evidence type="ECO:0000256" key="14">
    <source>
        <dbReference type="PROSITE-ProRule" id="PRU10141"/>
    </source>
</evidence>
<dbReference type="InterPro" id="IPR017441">
    <property type="entry name" value="Protein_kinase_ATP_BS"/>
</dbReference>